<gene>
    <name evidence="1" type="ORF">V3328_06965</name>
</gene>
<name>A0AAW9RLS3_9HYPH</name>
<comment type="caution">
    <text evidence="1">The sequence shown here is derived from an EMBL/GenBank/DDBJ whole genome shotgun (WGS) entry which is preliminary data.</text>
</comment>
<evidence type="ECO:0000313" key="1">
    <source>
        <dbReference type="EMBL" id="MEJ8571207.1"/>
    </source>
</evidence>
<proteinExistence type="predicted"/>
<sequence>MKGNIMTGPRFLPGLFSKSERRHLVWEKGVVDPRRDRNIWRRDHTGALIMYSEYGNRASRYGWEIDHIIPVAVGGTDYLYNLRPLNCFSNASAGGLLGTVLTGRRH</sequence>
<dbReference type="EMBL" id="JAZHOF010000003">
    <property type="protein sequence ID" value="MEJ8571207.1"/>
    <property type="molecule type" value="Genomic_DNA"/>
</dbReference>
<keyword evidence="1" id="KW-0378">Hydrolase</keyword>
<keyword evidence="1" id="KW-0255">Endonuclease</keyword>
<dbReference type="GO" id="GO:0004519">
    <property type="term" value="F:endonuclease activity"/>
    <property type="evidence" value="ECO:0007669"/>
    <property type="project" value="UniProtKB-KW"/>
</dbReference>
<organism evidence="1 2">
    <name type="scientific">Microbaculum marinum</name>
    <dbReference type="NCBI Taxonomy" id="1764581"/>
    <lineage>
        <taxon>Bacteria</taxon>
        <taxon>Pseudomonadati</taxon>
        <taxon>Pseudomonadota</taxon>
        <taxon>Alphaproteobacteria</taxon>
        <taxon>Hyphomicrobiales</taxon>
        <taxon>Tepidamorphaceae</taxon>
        <taxon>Microbaculum</taxon>
    </lineage>
</organism>
<dbReference type="Proteomes" id="UP001378188">
    <property type="component" value="Unassembled WGS sequence"/>
</dbReference>
<accession>A0AAW9RLS3</accession>
<keyword evidence="1" id="KW-0540">Nuclease</keyword>
<dbReference type="RefSeq" id="WP_340328910.1">
    <property type="nucleotide sequence ID" value="NZ_JAZHOF010000003.1"/>
</dbReference>
<keyword evidence="2" id="KW-1185">Reference proteome</keyword>
<dbReference type="AlphaFoldDB" id="A0AAW9RLS3"/>
<protein>
    <submittedName>
        <fullName evidence="1">HNH endonuclease signature motif containing protein</fullName>
    </submittedName>
</protein>
<dbReference type="InterPro" id="IPR003615">
    <property type="entry name" value="HNH_nuc"/>
</dbReference>
<dbReference type="CDD" id="cd00085">
    <property type="entry name" value="HNHc"/>
    <property type="match status" value="1"/>
</dbReference>
<evidence type="ECO:0000313" key="2">
    <source>
        <dbReference type="Proteomes" id="UP001378188"/>
    </source>
</evidence>
<reference evidence="1 2" key="1">
    <citation type="submission" date="2024-02" db="EMBL/GenBank/DDBJ databases">
        <title>Genome analysis and characterization of Microbaculum marinisediminis sp. nov., isolated from marine sediment.</title>
        <authorList>
            <person name="Du Z.-J."/>
            <person name="Ye Y.-Q."/>
            <person name="Zhang Z.-R."/>
            <person name="Yuan S.-M."/>
            <person name="Zhang X.-Y."/>
        </authorList>
    </citation>
    <scope>NUCLEOTIDE SEQUENCE [LARGE SCALE GENOMIC DNA]</scope>
    <source>
        <strain evidence="1 2">SDUM1044001</strain>
    </source>
</reference>